<dbReference type="Proteomes" id="UP000008909">
    <property type="component" value="Unassembled WGS sequence"/>
</dbReference>
<name>G7Y827_CLOSI</name>
<sequence>MLSRSIPDALKLLVQILGAQIQFEDEIDRGFFERKVAENSSTAHDRFCPSVSGSSGGLKPELKTNLVGQEDIRNHLIVCCPSFELWLDKQLPTTDRGVDRGSLTFASFELYIFHQSTITFAYISYIMCIHSPHVIDPYLIRLPQPPSNGCRRGQDSQVDNNEDSDSVAQRNGMQKVYFRQPWKYHVSVCGTFAVEEIVQPELFVDGRVILQIMAGNLNKCRQQYKEPQSVGWYSSNFFRILIGSIQTSTGFFESIGIEPGISARFSKLAEVLTSVVTFVSGHGLEKVFGS</sequence>
<reference evidence="1" key="1">
    <citation type="journal article" date="2011" name="Genome Biol.">
        <title>The draft genome of the carcinogenic human liver fluke Clonorchis sinensis.</title>
        <authorList>
            <person name="Wang X."/>
            <person name="Chen W."/>
            <person name="Huang Y."/>
            <person name="Sun J."/>
            <person name="Men J."/>
            <person name="Liu H."/>
            <person name="Luo F."/>
            <person name="Guo L."/>
            <person name="Lv X."/>
            <person name="Deng C."/>
            <person name="Zhou C."/>
            <person name="Fan Y."/>
            <person name="Li X."/>
            <person name="Huang L."/>
            <person name="Hu Y."/>
            <person name="Liang C."/>
            <person name="Hu X."/>
            <person name="Xu J."/>
            <person name="Yu X."/>
        </authorList>
    </citation>
    <scope>NUCLEOTIDE SEQUENCE [LARGE SCALE GENOMIC DNA]</scope>
    <source>
        <strain evidence="1">Henan</strain>
    </source>
</reference>
<evidence type="ECO:0000313" key="1">
    <source>
        <dbReference type="EMBL" id="GAA49112.1"/>
    </source>
</evidence>
<accession>G7Y827</accession>
<reference key="2">
    <citation type="submission" date="2011-10" db="EMBL/GenBank/DDBJ databases">
        <title>The genome and transcriptome sequence of Clonorchis sinensis provide insights into the carcinogenic liver fluke.</title>
        <authorList>
            <person name="Wang X."/>
            <person name="Huang Y."/>
            <person name="Chen W."/>
            <person name="Liu H."/>
            <person name="Guo L."/>
            <person name="Chen Y."/>
            <person name="Luo F."/>
            <person name="Zhou W."/>
            <person name="Sun J."/>
            <person name="Mao Q."/>
            <person name="Liang P."/>
            <person name="Zhou C."/>
            <person name="Tian Y."/>
            <person name="Men J."/>
            <person name="Lv X."/>
            <person name="Huang L."/>
            <person name="Zhou J."/>
            <person name="Hu Y."/>
            <person name="Li R."/>
            <person name="Zhang F."/>
            <person name="Lei H."/>
            <person name="Li X."/>
            <person name="Hu X."/>
            <person name="Liang C."/>
            <person name="Xu J."/>
            <person name="Wu Z."/>
            <person name="Yu X."/>
        </authorList>
    </citation>
    <scope>NUCLEOTIDE SEQUENCE</scope>
    <source>
        <strain>Henan</strain>
    </source>
</reference>
<evidence type="ECO:0000313" key="2">
    <source>
        <dbReference type="Proteomes" id="UP000008909"/>
    </source>
</evidence>
<dbReference type="EMBL" id="DF142931">
    <property type="protein sequence ID" value="GAA49112.1"/>
    <property type="molecule type" value="Genomic_DNA"/>
</dbReference>
<gene>
    <name evidence="1" type="ORF">CLF_102517</name>
</gene>
<protein>
    <submittedName>
        <fullName evidence="1">Uncharacterized protein</fullName>
    </submittedName>
</protein>
<keyword evidence="2" id="KW-1185">Reference proteome</keyword>
<organism evidence="1 2">
    <name type="scientific">Clonorchis sinensis</name>
    <name type="common">Chinese liver fluke</name>
    <dbReference type="NCBI Taxonomy" id="79923"/>
    <lineage>
        <taxon>Eukaryota</taxon>
        <taxon>Metazoa</taxon>
        <taxon>Spiralia</taxon>
        <taxon>Lophotrochozoa</taxon>
        <taxon>Platyhelminthes</taxon>
        <taxon>Trematoda</taxon>
        <taxon>Digenea</taxon>
        <taxon>Opisthorchiida</taxon>
        <taxon>Opisthorchiata</taxon>
        <taxon>Opisthorchiidae</taxon>
        <taxon>Clonorchis</taxon>
    </lineage>
</organism>
<proteinExistence type="predicted"/>
<dbReference type="AlphaFoldDB" id="G7Y827"/>